<keyword evidence="3" id="KW-1185">Reference proteome</keyword>
<evidence type="ECO:0008006" key="4">
    <source>
        <dbReference type="Google" id="ProtNLM"/>
    </source>
</evidence>
<sequence>MANPPKKSSQTPASGRKTTTKTPAQAGTTLPVMNPMDLWYLCQKAGFAQRFPLMAKNGTPRYQRQVSKWVSLDCKFNKWKWPYYGEVGFDMGAPGGPKPIMSNDEPHRPSTMPMNFYEISHKRAVLDMGVELSLFDAVLTKKMLEDNLSPADFRQINMLINVETAGVFGLNKQGRVKLPGLLRIPDVIRFKDYKSLSGSALFTPANIAFVIEMKFGNDQLWRDQKDDYIKIAGGVRDKDKLRLLETKLCKIGKRKRRAWLTEARLSEPVFRDVENKVDSPLPLRQALAPGALLLGEVQQELEQVRRKLVPAQIPAGTPVLRAYDPAQAAAAERQREHTRQSLEITLAAPLAGAAAGAAWFGVAAMAETATLGDGIVLLARGSKTLIRFPAKPIIASTLAANAAIYEAAASPLNTQNKDISMNVFFIPE</sequence>
<evidence type="ECO:0000256" key="1">
    <source>
        <dbReference type="SAM" id="MobiDB-lite"/>
    </source>
</evidence>
<feature type="compositionally biased region" description="Polar residues" evidence="1">
    <location>
        <begin position="1"/>
        <end position="13"/>
    </location>
</feature>
<feature type="compositionally biased region" description="Low complexity" evidence="1">
    <location>
        <begin position="20"/>
        <end position="29"/>
    </location>
</feature>
<dbReference type="Proteomes" id="UP000712570">
    <property type="component" value="Unassembled WGS sequence"/>
</dbReference>
<dbReference type="RefSeq" id="WP_166827518.1">
    <property type="nucleotide sequence ID" value="NZ_JAAOLX010000007.1"/>
</dbReference>
<gene>
    <name evidence="2" type="ORF">HA050_14425</name>
</gene>
<name>A0ABX0KU46_9NEIS</name>
<feature type="region of interest" description="Disordered" evidence="1">
    <location>
        <begin position="1"/>
        <end position="29"/>
    </location>
</feature>
<organism evidence="2 3">
    <name type="scientific">Iodobacter violaceini</name>
    <dbReference type="NCBI Taxonomy" id="3044271"/>
    <lineage>
        <taxon>Bacteria</taxon>
        <taxon>Pseudomonadati</taxon>
        <taxon>Pseudomonadota</taxon>
        <taxon>Betaproteobacteria</taxon>
        <taxon>Neisseriales</taxon>
        <taxon>Chitinibacteraceae</taxon>
        <taxon>Iodobacter</taxon>
    </lineage>
</organism>
<reference evidence="2 3" key="1">
    <citation type="submission" date="2020-03" db="EMBL/GenBank/DDBJ databases">
        <title>Draft genome sequence of environmentally isolated violet-colored cultures.</title>
        <authorList>
            <person name="Wilson H.S."/>
        </authorList>
    </citation>
    <scope>NUCLEOTIDE SEQUENCE [LARGE SCALE GENOMIC DNA]</scope>
    <source>
        <strain evidence="2 3">HSC-16F04</strain>
    </source>
</reference>
<protein>
    <recommendedName>
        <fullName evidence="4">VRR-NUC domain-containing protein</fullName>
    </recommendedName>
</protein>
<dbReference type="EMBL" id="JAAOLX010000007">
    <property type="protein sequence ID" value="NHQ87309.1"/>
    <property type="molecule type" value="Genomic_DNA"/>
</dbReference>
<comment type="caution">
    <text evidence="2">The sequence shown here is derived from an EMBL/GenBank/DDBJ whole genome shotgun (WGS) entry which is preliminary data.</text>
</comment>
<evidence type="ECO:0000313" key="2">
    <source>
        <dbReference type="EMBL" id="NHQ87309.1"/>
    </source>
</evidence>
<evidence type="ECO:0000313" key="3">
    <source>
        <dbReference type="Proteomes" id="UP000712570"/>
    </source>
</evidence>
<proteinExistence type="predicted"/>
<accession>A0ABX0KU46</accession>